<name>K1S4K3_9ZZZZ</name>
<dbReference type="InterPro" id="IPR010985">
    <property type="entry name" value="Ribbon_hlx_hlx"/>
</dbReference>
<reference evidence="1" key="1">
    <citation type="journal article" date="2013" name="Environ. Microbiol.">
        <title>Microbiota from the distal guts of lean and obese adolescents exhibit partial functional redundancy besides clear differences in community structure.</title>
        <authorList>
            <person name="Ferrer M."/>
            <person name="Ruiz A."/>
            <person name="Lanza F."/>
            <person name="Haange S.B."/>
            <person name="Oberbach A."/>
            <person name="Till H."/>
            <person name="Bargiela R."/>
            <person name="Campoy C."/>
            <person name="Segura M.T."/>
            <person name="Richter M."/>
            <person name="von Bergen M."/>
            <person name="Seifert J."/>
            <person name="Suarez A."/>
        </authorList>
    </citation>
    <scope>NUCLEOTIDE SEQUENCE</scope>
</reference>
<accession>K1S4K3</accession>
<dbReference type="Gene3D" id="1.10.1220.10">
    <property type="entry name" value="Met repressor-like"/>
    <property type="match status" value="1"/>
</dbReference>
<organism evidence="1">
    <name type="scientific">human gut metagenome</name>
    <dbReference type="NCBI Taxonomy" id="408170"/>
    <lineage>
        <taxon>unclassified sequences</taxon>
        <taxon>metagenomes</taxon>
        <taxon>organismal metagenomes</taxon>
    </lineage>
</organism>
<comment type="caution">
    <text evidence="1">The sequence shown here is derived from an EMBL/GenBank/DDBJ whole genome shotgun (WGS) entry which is preliminary data.</text>
</comment>
<dbReference type="InterPro" id="IPR013321">
    <property type="entry name" value="Arc_rbn_hlx_hlx"/>
</dbReference>
<dbReference type="GO" id="GO:0006355">
    <property type="term" value="P:regulation of DNA-templated transcription"/>
    <property type="evidence" value="ECO:0007669"/>
    <property type="project" value="InterPro"/>
</dbReference>
<dbReference type="EMBL" id="AJWY01012274">
    <property type="protein sequence ID" value="EKC50389.1"/>
    <property type="molecule type" value="Genomic_DNA"/>
</dbReference>
<sequence>MEYIKNKNIQITFTIKEDLYFRFKTFCKAEKKTPATVLKEFIKKYVEERENENNEEEKNYVD</sequence>
<gene>
    <name evidence="1" type="ORF">LEA_17910</name>
</gene>
<proteinExistence type="predicted"/>
<dbReference type="SUPFAM" id="SSF47598">
    <property type="entry name" value="Ribbon-helix-helix"/>
    <property type="match status" value="1"/>
</dbReference>
<protein>
    <submittedName>
        <fullName evidence="1">Uncharacterized protein</fullName>
    </submittedName>
</protein>
<dbReference type="AlphaFoldDB" id="K1S4K3"/>
<evidence type="ECO:0000313" key="1">
    <source>
        <dbReference type="EMBL" id="EKC50389.1"/>
    </source>
</evidence>